<organism evidence="2 3">
    <name type="scientific">Vigna mungo</name>
    <name type="common">Black gram</name>
    <name type="synonym">Phaseolus mungo</name>
    <dbReference type="NCBI Taxonomy" id="3915"/>
    <lineage>
        <taxon>Eukaryota</taxon>
        <taxon>Viridiplantae</taxon>
        <taxon>Streptophyta</taxon>
        <taxon>Embryophyta</taxon>
        <taxon>Tracheophyta</taxon>
        <taxon>Spermatophyta</taxon>
        <taxon>Magnoliopsida</taxon>
        <taxon>eudicotyledons</taxon>
        <taxon>Gunneridae</taxon>
        <taxon>Pentapetalae</taxon>
        <taxon>rosids</taxon>
        <taxon>fabids</taxon>
        <taxon>Fabales</taxon>
        <taxon>Fabaceae</taxon>
        <taxon>Papilionoideae</taxon>
        <taxon>50 kb inversion clade</taxon>
        <taxon>NPAAA clade</taxon>
        <taxon>indigoferoid/millettioid clade</taxon>
        <taxon>Phaseoleae</taxon>
        <taxon>Vigna</taxon>
    </lineage>
</organism>
<dbReference type="AlphaFoldDB" id="A0AAQ3S0T6"/>
<name>A0AAQ3S0T6_VIGMU</name>
<dbReference type="Proteomes" id="UP001374535">
    <property type="component" value="Chromosome 4"/>
</dbReference>
<feature type="chain" id="PRO_5042874218" evidence="1">
    <location>
        <begin position="18"/>
        <end position="107"/>
    </location>
</feature>
<keyword evidence="1" id="KW-0732">Signal</keyword>
<sequence>MLMTQFEVLLLVYLTDSDVSENSISTIAGFNKLKVCKSCFRDPNSRFKGFDAGGVKVDDKILTFIIAWHLKPRGSNHDLLNEGNLIFLYALKRKISLMLSVLWHHNA</sequence>
<accession>A0AAQ3S0T6</accession>
<dbReference type="EMBL" id="CP144697">
    <property type="protein sequence ID" value="WVZ15084.1"/>
    <property type="molecule type" value="Genomic_DNA"/>
</dbReference>
<gene>
    <name evidence="2" type="ORF">V8G54_012650</name>
</gene>
<keyword evidence="3" id="KW-1185">Reference proteome</keyword>
<evidence type="ECO:0000313" key="2">
    <source>
        <dbReference type="EMBL" id="WVZ15084.1"/>
    </source>
</evidence>
<reference evidence="2 3" key="1">
    <citation type="journal article" date="2023" name="Life. Sci Alliance">
        <title>Evolutionary insights into 3D genome organization and epigenetic landscape of Vigna mungo.</title>
        <authorList>
            <person name="Junaid A."/>
            <person name="Singh B."/>
            <person name="Bhatia S."/>
        </authorList>
    </citation>
    <scope>NUCLEOTIDE SEQUENCE [LARGE SCALE GENOMIC DNA]</scope>
    <source>
        <strain evidence="2">Urdbean</strain>
    </source>
</reference>
<protein>
    <submittedName>
        <fullName evidence="2">Uncharacterized protein</fullName>
    </submittedName>
</protein>
<evidence type="ECO:0000256" key="1">
    <source>
        <dbReference type="SAM" id="SignalP"/>
    </source>
</evidence>
<feature type="signal peptide" evidence="1">
    <location>
        <begin position="1"/>
        <end position="17"/>
    </location>
</feature>
<proteinExistence type="predicted"/>
<evidence type="ECO:0000313" key="3">
    <source>
        <dbReference type="Proteomes" id="UP001374535"/>
    </source>
</evidence>